<proteinExistence type="predicted"/>
<accession>U9U667</accession>
<organism evidence="1">
    <name type="scientific">Rhizophagus irregularis (strain DAOM 181602 / DAOM 197198 / MUCL 43194)</name>
    <name type="common">Arbuscular mycorrhizal fungus</name>
    <name type="synonym">Glomus intraradices</name>
    <dbReference type="NCBI Taxonomy" id="747089"/>
    <lineage>
        <taxon>Eukaryota</taxon>
        <taxon>Fungi</taxon>
        <taxon>Fungi incertae sedis</taxon>
        <taxon>Mucoromycota</taxon>
        <taxon>Glomeromycotina</taxon>
        <taxon>Glomeromycetes</taxon>
        <taxon>Glomerales</taxon>
        <taxon>Glomeraceae</taxon>
        <taxon>Rhizophagus</taxon>
    </lineage>
</organism>
<dbReference type="EMBL" id="KI281557">
    <property type="protein sequence ID" value="ESA15875.1"/>
    <property type="molecule type" value="Genomic_DNA"/>
</dbReference>
<reference evidence="1" key="1">
    <citation type="submission" date="2013-07" db="EMBL/GenBank/DDBJ databases">
        <title>The genome of an arbuscular mycorrhizal fungus provides insights into the evolution of the oldest plant symbiosis.</title>
        <authorList>
            <consortium name="DOE Joint Genome Institute"/>
            <person name="Tisserant E."/>
            <person name="Malbreil M."/>
            <person name="Kuo A."/>
            <person name="Kohler A."/>
            <person name="Symeonidi A."/>
            <person name="Balestrini R."/>
            <person name="Charron P."/>
            <person name="Duensing N."/>
            <person name="Frei-dit-Frey N."/>
            <person name="Gianinazzi-Pearson V."/>
            <person name="Gilbert B."/>
            <person name="Handa Y."/>
            <person name="Hijri M."/>
            <person name="Kaul R."/>
            <person name="Kawaguchi M."/>
            <person name="Krajinski F."/>
            <person name="Lammers P."/>
            <person name="Lapierre D."/>
            <person name="Masclaux F.G."/>
            <person name="Murat C."/>
            <person name="Morin E."/>
            <person name="Ndikumana S."/>
            <person name="Pagni M."/>
            <person name="Petitpierre D."/>
            <person name="Requena N."/>
            <person name="Rosikiewicz P."/>
            <person name="Riley R."/>
            <person name="Saito K."/>
            <person name="San Clemente H."/>
            <person name="Shapiro H."/>
            <person name="van Tuinen D."/>
            <person name="Becard G."/>
            <person name="Bonfante P."/>
            <person name="Paszkowski U."/>
            <person name="Shachar-Hill Y."/>
            <person name="Young J.P."/>
            <person name="Sanders I.R."/>
            <person name="Henrissat B."/>
            <person name="Rensing S.A."/>
            <person name="Grigoriev I.V."/>
            <person name="Corradi N."/>
            <person name="Roux C."/>
            <person name="Martin F."/>
        </authorList>
    </citation>
    <scope>NUCLEOTIDE SEQUENCE</scope>
    <source>
        <strain evidence="1">DAOM 197198</strain>
    </source>
</reference>
<gene>
    <name evidence="1" type="ORF">GLOINDRAFT_345864</name>
</gene>
<dbReference type="AlphaFoldDB" id="U9U667"/>
<dbReference type="HOGENOM" id="CLU_2905260_0_0_1"/>
<protein>
    <submittedName>
        <fullName evidence="1">Uncharacterized protein</fullName>
    </submittedName>
</protein>
<evidence type="ECO:0000313" key="1">
    <source>
        <dbReference type="EMBL" id="ESA15875.1"/>
    </source>
</evidence>
<name>U9U667_RHIID</name>
<sequence>MEVVLARVKVQLLRNLLSLIQIHVKTLFNKFSKIDKIVAICDDGTIWCWKSNIDTKFQELIN</sequence>